<accession>A0A8S5P5I9</accession>
<sequence length="53" mass="6356">MHTRTFEYENMTINVHYEKLPTKEDLEEVCNIFYRKAMEDKRKMSPDGAGDKD</sequence>
<dbReference type="EMBL" id="BK015325">
    <property type="protein sequence ID" value="DAE01452.1"/>
    <property type="molecule type" value="Genomic_DNA"/>
</dbReference>
<reference evidence="1" key="1">
    <citation type="journal article" date="2021" name="Proc. Natl. Acad. Sci. U.S.A.">
        <title>A Catalog of Tens of Thousands of Viruses from Human Metagenomes Reveals Hidden Associations with Chronic Diseases.</title>
        <authorList>
            <person name="Tisza M.J."/>
            <person name="Buck C.B."/>
        </authorList>
    </citation>
    <scope>NUCLEOTIDE SEQUENCE</scope>
    <source>
        <strain evidence="1">CtQtc11</strain>
    </source>
</reference>
<organism evidence="1">
    <name type="scientific">Siphoviridae sp. ctQtc11</name>
    <dbReference type="NCBI Taxonomy" id="2825497"/>
    <lineage>
        <taxon>Viruses</taxon>
        <taxon>Duplodnaviria</taxon>
        <taxon>Heunggongvirae</taxon>
        <taxon>Uroviricota</taxon>
        <taxon>Caudoviricetes</taxon>
    </lineage>
</organism>
<protein>
    <submittedName>
        <fullName evidence="1">Uncharacterized protein</fullName>
    </submittedName>
</protein>
<name>A0A8S5P5I9_9CAUD</name>
<proteinExistence type="predicted"/>
<evidence type="ECO:0000313" key="1">
    <source>
        <dbReference type="EMBL" id="DAE01452.1"/>
    </source>
</evidence>